<dbReference type="CDD" id="cd14798">
    <property type="entry name" value="RX-CC_like"/>
    <property type="match status" value="1"/>
</dbReference>
<dbReference type="InterPro" id="IPR032675">
    <property type="entry name" value="LRR_dom_sf"/>
</dbReference>
<evidence type="ECO:0000256" key="2">
    <source>
        <dbReference type="ARBA" id="ARBA00022737"/>
    </source>
</evidence>
<evidence type="ECO:0000259" key="7">
    <source>
        <dbReference type="SMART" id="SM00382"/>
    </source>
</evidence>
<evidence type="ECO:0000256" key="6">
    <source>
        <dbReference type="SAM" id="Coils"/>
    </source>
</evidence>
<dbReference type="InterPro" id="IPR056789">
    <property type="entry name" value="LRR_R13L1-DRL21"/>
</dbReference>
<keyword evidence="2" id="KW-0677">Repeat</keyword>
<dbReference type="Pfam" id="PF23559">
    <property type="entry name" value="WHD_DRP"/>
    <property type="match status" value="1"/>
</dbReference>
<dbReference type="EMBL" id="GGEC01000375">
    <property type="protein sequence ID" value="MBW80858.1"/>
    <property type="molecule type" value="Transcribed_RNA"/>
</dbReference>
<evidence type="ECO:0000256" key="1">
    <source>
        <dbReference type="ARBA" id="ARBA00022614"/>
    </source>
</evidence>
<dbReference type="InterPro" id="IPR002182">
    <property type="entry name" value="NB-ARC"/>
</dbReference>
<protein>
    <submittedName>
        <fullName evidence="8">Uncharacterized protein MANES_10G008200</fullName>
    </submittedName>
</protein>
<evidence type="ECO:0000256" key="4">
    <source>
        <dbReference type="ARBA" id="ARBA00022821"/>
    </source>
</evidence>
<evidence type="ECO:0000256" key="3">
    <source>
        <dbReference type="ARBA" id="ARBA00022741"/>
    </source>
</evidence>
<dbReference type="Gene3D" id="1.20.5.4130">
    <property type="match status" value="1"/>
</dbReference>
<feature type="domain" description="AAA+ ATPase" evidence="7">
    <location>
        <begin position="185"/>
        <end position="324"/>
    </location>
</feature>
<dbReference type="Pfam" id="PF00931">
    <property type="entry name" value="NB-ARC"/>
    <property type="match status" value="1"/>
</dbReference>
<accession>A0A2P2II18</accession>
<name>A0A2P2II18_RHIMU</name>
<dbReference type="PANTHER" id="PTHR36766:SF70">
    <property type="entry name" value="DISEASE RESISTANCE PROTEIN RGA4"/>
    <property type="match status" value="1"/>
</dbReference>
<dbReference type="InterPro" id="IPR003593">
    <property type="entry name" value="AAA+_ATPase"/>
</dbReference>
<keyword evidence="3" id="KW-0547">Nucleotide-binding</keyword>
<dbReference type="GO" id="GO:0005524">
    <property type="term" value="F:ATP binding"/>
    <property type="evidence" value="ECO:0007669"/>
    <property type="project" value="UniProtKB-KW"/>
</dbReference>
<keyword evidence="4" id="KW-0611">Plant defense</keyword>
<keyword evidence="1" id="KW-0433">Leucine-rich repeat</keyword>
<dbReference type="GO" id="GO:0051707">
    <property type="term" value="P:response to other organism"/>
    <property type="evidence" value="ECO:0007669"/>
    <property type="project" value="UniProtKB-ARBA"/>
</dbReference>
<dbReference type="InterPro" id="IPR027417">
    <property type="entry name" value="P-loop_NTPase"/>
</dbReference>
<dbReference type="InterPro" id="IPR006553">
    <property type="entry name" value="Leu-rich_rpt_Cys-con_subtyp"/>
</dbReference>
<dbReference type="SMART" id="SM00382">
    <property type="entry name" value="AAA"/>
    <property type="match status" value="1"/>
</dbReference>
<feature type="coiled-coil region" evidence="6">
    <location>
        <begin position="34"/>
        <end position="85"/>
    </location>
</feature>
<dbReference type="PANTHER" id="PTHR36766">
    <property type="entry name" value="PLANT BROAD-SPECTRUM MILDEW RESISTANCE PROTEIN RPW8"/>
    <property type="match status" value="1"/>
</dbReference>
<dbReference type="Pfam" id="PF25019">
    <property type="entry name" value="LRR_R13L1-DRL21"/>
    <property type="match status" value="2"/>
</dbReference>
<keyword evidence="6" id="KW-0175">Coiled coil</keyword>
<keyword evidence="5" id="KW-0067">ATP-binding</keyword>
<dbReference type="GO" id="GO:0043531">
    <property type="term" value="F:ADP binding"/>
    <property type="evidence" value="ECO:0007669"/>
    <property type="project" value="InterPro"/>
</dbReference>
<sequence length="1138" mass="128603">MTEILTFALQETLKKVGSRAVGLISLAWGLKEELKRLEKSCSMIQAVLQDAEERQVRYKSVKNWLENLRDVADAAEDVLDEFSYELLRKKVEIGDQLGGKVRNFFSHSNPVAFRLNMAHKVEKINELLGKVKNEAAGFGLTGLSVDRVPEIHRTDSFLDNSEVVGRGVDVSRVVDLLISSSNQQLLSVIPIVGMAGLGKTTLARLVCEEVKRRKLFDVTIWVCASNGFDEQRILGGMLETLDISAGGISNTDAILKHLEEKLDKKKFLLVLDDVWNVEKWDDLKGRLEKISGNNGNAVIVTTQSQQVASITETSLQSRHNLRGLSNDECWSIIKEKAFGNRGAPIPLDLQAVGKDIADQCKGVPLVARVLGGMMHFKREKEDWISIKNSNVWNATAYKDRILNVIKLSFDRLPSCLKPCFAFCSIFPKDSVIGREQLILLWMAEGFLGSQNGSNKVMEDVGNEYFHYLHAGSFFQDVQRDEYENITSCKMHDLVHDLALSISKSETLHLTSCSAADDISRIHHLNLICDEKSAQTLPTGTARRLHSLFSRVDVLNKSWSFKSLRTLNLHSADIKKLSFSIGSLKHLRYLDISATKIEKLPDSITKLYNLQTFVLLRCPSLRRLPPNFGNLVSLRHIFFSYSWQMPAEVGCLTNLQTLSEFYVDQNGSKIQELEHLNELRMRLSMHNLENVTDKREAEKAKLHQKTKIIALKFSWCIERVASDNDEDVLENLQPQPMVKSLVFKNYMGERFPSWLLIGIPDYGPLVHLVELKFDGCLKCEQIPSLGHLPQLKVLEIRGMQKVRSIGMDFYSGSGDGGSSEWSIGTVFFPALKAFSLCDMDHLENWIAPASNGGDRPLVFPCLNKLSVLHCRRLTSIPLCHLSSLTQLEIRFCDELSWLSDEFQAFAFLEDLRIEYCHNLASVPSVSCLTSLKRLSIGWCDRMTTLPRGLRFCTSLERLSISGCKKLKSIPEDLEELHSLLYLEITRCPSLTFIPEGSLGCLTRLEQLRLGPFSDELEAFPGMDSIQSLQASLQEVWITGWDKLRSLPDQLQYLTVLKSLKLQNFNGVDVLPEWLSRLSSLQELVLERLDNLTCLPTAIQQLSKLRSLYVYFCPLLMERCKREDGADWSKISHIPKILTG</sequence>
<dbReference type="InterPro" id="IPR042197">
    <property type="entry name" value="Apaf_helical"/>
</dbReference>
<reference evidence="8" key="1">
    <citation type="submission" date="2018-02" db="EMBL/GenBank/DDBJ databases">
        <title>Rhizophora mucronata_Transcriptome.</title>
        <authorList>
            <person name="Meera S.P."/>
            <person name="Sreeshan A."/>
            <person name="Augustine A."/>
        </authorList>
    </citation>
    <scope>NUCLEOTIDE SEQUENCE</scope>
    <source>
        <tissue evidence="8">Leaf</tissue>
    </source>
</reference>
<dbReference type="AlphaFoldDB" id="A0A2P2II18"/>
<organism evidence="8">
    <name type="scientific">Rhizophora mucronata</name>
    <name type="common">Asiatic mangrove</name>
    <dbReference type="NCBI Taxonomy" id="61149"/>
    <lineage>
        <taxon>Eukaryota</taxon>
        <taxon>Viridiplantae</taxon>
        <taxon>Streptophyta</taxon>
        <taxon>Embryophyta</taxon>
        <taxon>Tracheophyta</taxon>
        <taxon>Spermatophyta</taxon>
        <taxon>Magnoliopsida</taxon>
        <taxon>eudicotyledons</taxon>
        <taxon>Gunneridae</taxon>
        <taxon>Pentapetalae</taxon>
        <taxon>rosids</taxon>
        <taxon>fabids</taxon>
        <taxon>Malpighiales</taxon>
        <taxon>Rhizophoraceae</taxon>
        <taxon>Rhizophora</taxon>
    </lineage>
</organism>
<dbReference type="Gene3D" id="3.80.10.10">
    <property type="entry name" value="Ribonuclease Inhibitor"/>
    <property type="match status" value="3"/>
</dbReference>
<dbReference type="GO" id="GO:0006952">
    <property type="term" value="P:defense response"/>
    <property type="evidence" value="ECO:0007669"/>
    <property type="project" value="UniProtKB-KW"/>
</dbReference>
<dbReference type="InterPro" id="IPR038005">
    <property type="entry name" value="RX-like_CC"/>
</dbReference>
<dbReference type="FunFam" id="1.10.10.10:FF:000322">
    <property type="entry name" value="Probable disease resistance protein At1g63360"/>
    <property type="match status" value="1"/>
</dbReference>
<dbReference type="Gene3D" id="3.40.50.300">
    <property type="entry name" value="P-loop containing nucleotide triphosphate hydrolases"/>
    <property type="match status" value="1"/>
</dbReference>
<dbReference type="SMART" id="SM00367">
    <property type="entry name" value="LRR_CC"/>
    <property type="match status" value="3"/>
</dbReference>
<dbReference type="Pfam" id="PF18052">
    <property type="entry name" value="Rx_N"/>
    <property type="match status" value="1"/>
</dbReference>
<evidence type="ECO:0000313" key="8">
    <source>
        <dbReference type="EMBL" id="MBW80858.1"/>
    </source>
</evidence>
<proteinExistence type="predicted"/>
<dbReference type="Gene3D" id="1.10.8.430">
    <property type="entry name" value="Helical domain of apoptotic protease-activating factors"/>
    <property type="match status" value="1"/>
</dbReference>
<evidence type="ECO:0000256" key="5">
    <source>
        <dbReference type="ARBA" id="ARBA00022840"/>
    </source>
</evidence>
<dbReference type="SUPFAM" id="SSF52058">
    <property type="entry name" value="L domain-like"/>
    <property type="match status" value="2"/>
</dbReference>
<dbReference type="InterPro" id="IPR041118">
    <property type="entry name" value="Rx_N"/>
</dbReference>
<dbReference type="PRINTS" id="PR00364">
    <property type="entry name" value="DISEASERSIST"/>
</dbReference>
<dbReference type="InterPro" id="IPR058922">
    <property type="entry name" value="WHD_DRP"/>
</dbReference>
<dbReference type="SUPFAM" id="SSF52540">
    <property type="entry name" value="P-loop containing nucleoside triphosphate hydrolases"/>
    <property type="match status" value="1"/>
</dbReference>